<dbReference type="OrthoDB" id="5998667at2"/>
<evidence type="ECO:0000313" key="1">
    <source>
        <dbReference type="EMBL" id="KRG63808.1"/>
    </source>
</evidence>
<comment type="caution">
    <text evidence="1">The sequence shown here is derived from an EMBL/GenBank/DDBJ whole genome shotgun (WGS) entry which is preliminary data.</text>
</comment>
<reference evidence="1 2" key="1">
    <citation type="submission" date="2015-05" db="EMBL/GenBank/DDBJ databases">
        <title>Genome sequencing and analysis of members of genus Stenotrophomonas.</title>
        <authorList>
            <person name="Patil P.P."/>
            <person name="Midha S."/>
            <person name="Patil P.B."/>
        </authorList>
    </citation>
    <scope>NUCLEOTIDE SEQUENCE [LARGE SCALE GENOMIC DNA]</scope>
    <source>
        <strain evidence="1 2">DSM 18941</strain>
    </source>
</reference>
<dbReference type="PATRIC" id="fig|405446.3.peg.3324"/>
<dbReference type="AlphaFoldDB" id="A0A0R0C2Z3"/>
<organism evidence="1 2">
    <name type="scientific">Stenotrophomonas terrae</name>
    <dbReference type="NCBI Taxonomy" id="405446"/>
    <lineage>
        <taxon>Bacteria</taxon>
        <taxon>Pseudomonadati</taxon>
        <taxon>Pseudomonadota</taxon>
        <taxon>Gammaproteobacteria</taxon>
        <taxon>Lysobacterales</taxon>
        <taxon>Lysobacteraceae</taxon>
        <taxon>Stenotrophomonas</taxon>
    </lineage>
</organism>
<gene>
    <name evidence="1" type="ORF">ABB27_17175</name>
</gene>
<accession>A0A0R0C2Z3</accession>
<dbReference type="RefSeq" id="WP_057630185.1">
    <property type="nucleotide sequence ID" value="NZ_LDJJ01000069.1"/>
</dbReference>
<proteinExistence type="predicted"/>
<protein>
    <submittedName>
        <fullName evidence="1">Uncharacterized protein</fullName>
    </submittedName>
</protein>
<dbReference type="EMBL" id="LDJJ01000069">
    <property type="protein sequence ID" value="KRG63808.1"/>
    <property type="molecule type" value="Genomic_DNA"/>
</dbReference>
<dbReference type="Proteomes" id="UP000051863">
    <property type="component" value="Unassembled WGS sequence"/>
</dbReference>
<evidence type="ECO:0000313" key="2">
    <source>
        <dbReference type="Proteomes" id="UP000051863"/>
    </source>
</evidence>
<sequence>MQTTSAAQRNLDRDAELTYWRGVHAIGHLGQHDFDHYQRLLEMGYDVYQAYPRANEEQLYKVLQDSYHRHSPALAVSWDEARWLVRHAWHHAEQH</sequence>
<keyword evidence="2" id="KW-1185">Reference proteome</keyword>
<name>A0A0R0C2Z3_9GAMM</name>